<accession>A0A3L6Q9X6</accession>
<reference evidence="2" key="1">
    <citation type="journal article" date="2019" name="Nat. Commun.">
        <title>The genome of broomcorn millet.</title>
        <authorList>
            <person name="Zou C."/>
            <person name="Miki D."/>
            <person name="Li D."/>
            <person name="Tang Q."/>
            <person name="Xiao L."/>
            <person name="Rajput S."/>
            <person name="Deng P."/>
            <person name="Jia W."/>
            <person name="Huang R."/>
            <person name="Zhang M."/>
            <person name="Sun Y."/>
            <person name="Hu J."/>
            <person name="Fu X."/>
            <person name="Schnable P.S."/>
            <person name="Li F."/>
            <person name="Zhang H."/>
            <person name="Feng B."/>
            <person name="Zhu X."/>
            <person name="Liu R."/>
            <person name="Schnable J.C."/>
            <person name="Zhu J.-K."/>
            <person name="Zhang H."/>
        </authorList>
    </citation>
    <scope>NUCLEOTIDE SEQUENCE [LARGE SCALE GENOMIC DNA]</scope>
</reference>
<dbReference type="AlphaFoldDB" id="A0A3L6Q9X6"/>
<sequence length="158" mass="18461">MDSRVTHNRLGLRTQPSKATGQSPFFLVYGSEAILPVDIMWESPRLEMYEEGEADEARHLELDCAEEVRCNALLRSACYLQGVCWYHDRNVQERTFNVGDLVLCRIQDETGLHKLNSRWEGPFIITKVTRPGSYRLQYSDGQEVPNSWNIEHLRRFYH</sequence>
<organism evidence="1 2">
    <name type="scientific">Panicum miliaceum</name>
    <name type="common">Proso millet</name>
    <name type="synonym">Broomcorn millet</name>
    <dbReference type="NCBI Taxonomy" id="4540"/>
    <lineage>
        <taxon>Eukaryota</taxon>
        <taxon>Viridiplantae</taxon>
        <taxon>Streptophyta</taxon>
        <taxon>Embryophyta</taxon>
        <taxon>Tracheophyta</taxon>
        <taxon>Spermatophyta</taxon>
        <taxon>Magnoliopsida</taxon>
        <taxon>Liliopsida</taxon>
        <taxon>Poales</taxon>
        <taxon>Poaceae</taxon>
        <taxon>PACMAD clade</taxon>
        <taxon>Panicoideae</taxon>
        <taxon>Panicodae</taxon>
        <taxon>Paniceae</taxon>
        <taxon>Panicinae</taxon>
        <taxon>Panicum</taxon>
        <taxon>Panicum sect. Panicum</taxon>
    </lineage>
</organism>
<dbReference type="EMBL" id="PQIB02000013">
    <property type="protein sequence ID" value="RLM75419.1"/>
    <property type="molecule type" value="Genomic_DNA"/>
</dbReference>
<dbReference type="STRING" id="4540.A0A3L6Q9X6"/>
<dbReference type="PANTHER" id="PTHR48475">
    <property type="entry name" value="RIBONUCLEASE H"/>
    <property type="match status" value="1"/>
</dbReference>
<keyword evidence="2" id="KW-1185">Reference proteome</keyword>
<proteinExistence type="predicted"/>
<comment type="caution">
    <text evidence="1">The sequence shown here is derived from an EMBL/GenBank/DDBJ whole genome shotgun (WGS) entry which is preliminary data.</text>
</comment>
<protein>
    <submittedName>
        <fullName evidence="1">Integrase core domain, putative</fullName>
    </submittedName>
</protein>
<evidence type="ECO:0000313" key="2">
    <source>
        <dbReference type="Proteomes" id="UP000275267"/>
    </source>
</evidence>
<evidence type="ECO:0000313" key="1">
    <source>
        <dbReference type="EMBL" id="RLM75419.1"/>
    </source>
</evidence>
<dbReference type="PANTHER" id="PTHR48475:SF2">
    <property type="entry name" value="RIBONUCLEASE H"/>
    <property type="match status" value="1"/>
</dbReference>
<dbReference type="Proteomes" id="UP000275267">
    <property type="component" value="Unassembled WGS sequence"/>
</dbReference>
<dbReference type="OrthoDB" id="686884at2759"/>
<name>A0A3L6Q9X6_PANMI</name>
<gene>
    <name evidence="1" type="ORF">C2845_PM15G06380</name>
</gene>